<dbReference type="EMBL" id="JAIWQS010000002">
    <property type="protein sequence ID" value="KAJ8773136.1"/>
    <property type="molecule type" value="Genomic_DNA"/>
</dbReference>
<dbReference type="PANTHER" id="PTHR33476">
    <property type="entry name" value="EMB|CAB62613.1"/>
    <property type="match status" value="1"/>
</dbReference>
<feature type="coiled-coil region" evidence="1">
    <location>
        <begin position="488"/>
        <end position="522"/>
    </location>
</feature>
<dbReference type="AlphaFoldDB" id="A0AAV8U1I1"/>
<accession>A0AAV8U1I1</accession>
<evidence type="ECO:0000313" key="3">
    <source>
        <dbReference type="EMBL" id="KAJ8773136.1"/>
    </source>
</evidence>
<keyword evidence="1" id="KW-0175">Coiled coil</keyword>
<dbReference type="InterPro" id="IPR040348">
    <property type="entry name" value="POLAR-like"/>
</dbReference>
<feature type="region of interest" description="Disordered" evidence="2">
    <location>
        <begin position="454"/>
        <end position="476"/>
    </location>
</feature>
<protein>
    <submittedName>
        <fullName evidence="3">Uncharacterized protein</fullName>
    </submittedName>
</protein>
<feature type="coiled-coil region" evidence="1">
    <location>
        <begin position="389"/>
        <end position="416"/>
    </location>
</feature>
<evidence type="ECO:0000256" key="2">
    <source>
        <dbReference type="SAM" id="MobiDB-lite"/>
    </source>
</evidence>
<organism evidence="3 4">
    <name type="scientific">Erythroxylum novogranatense</name>
    <dbReference type="NCBI Taxonomy" id="1862640"/>
    <lineage>
        <taxon>Eukaryota</taxon>
        <taxon>Viridiplantae</taxon>
        <taxon>Streptophyta</taxon>
        <taxon>Embryophyta</taxon>
        <taxon>Tracheophyta</taxon>
        <taxon>Spermatophyta</taxon>
        <taxon>Magnoliopsida</taxon>
        <taxon>eudicotyledons</taxon>
        <taxon>Gunneridae</taxon>
        <taxon>Pentapetalae</taxon>
        <taxon>rosids</taxon>
        <taxon>fabids</taxon>
        <taxon>Malpighiales</taxon>
        <taxon>Erythroxylaceae</taxon>
        <taxon>Erythroxylum</taxon>
    </lineage>
</organism>
<name>A0AAV8U1I1_9ROSI</name>
<keyword evidence="4" id="KW-1185">Reference proteome</keyword>
<dbReference type="GO" id="GO:0008356">
    <property type="term" value="P:asymmetric cell division"/>
    <property type="evidence" value="ECO:0007669"/>
    <property type="project" value="InterPro"/>
</dbReference>
<feature type="coiled-coil region" evidence="1">
    <location>
        <begin position="319"/>
        <end position="346"/>
    </location>
</feature>
<evidence type="ECO:0000313" key="4">
    <source>
        <dbReference type="Proteomes" id="UP001159364"/>
    </source>
</evidence>
<reference evidence="3 4" key="1">
    <citation type="submission" date="2021-09" db="EMBL/GenBank/DDBJ databases">
        <title>Genomic insights and catalytic innovation underlie evolution of tropane alkaloids biosynthesis.</title>
        <authorList>
            <person name="Wang Y.-J."/>
            <person name="Tian T."/>
            <person name="Huang J.-P."/>
            <person name="Huang S.-X."/>
        </authorList>
    </citation>
    <scope>NUCLEOTIDE SEQUENCE [LARGE SCALE GENOMIC DNA]</scope>
    <source>
        <strain evidence="3">KIB-2018</strain>
        <tissue evidence="3">Leaf</tissue>
    </source>
</reference>
<dbReference type="PANTHER" id="PTHR33476:SF7">
    <property type="entry name" value="EMB|CAB62613.1"/>
    <property type="match status" value="1"/>
</dbReference>
<evidence type="ECO:0000256" key="1">
    <source>
        <dbReference type="SAM" id="Coils"/>
    </source>
</evidence>
<dbReference type="Proteomes" id="UP001159364">
    <property type="component" value="Linkage Group LG02"/>
</dbReference>
<sequence>MDLWVFGAAAATAGYVAKYCRNISRGKDGSSKLSSGANIYGKLETPSCPLRRLARGNKLSENTSTNEGNILDGRFSDVNELHSISEAEVVSTSGYDGNLENVENYEDYHVLSFMSLQCGIVTHAKLRENDPRNGLSSDADAVEELGNSFSGEAQFSHMLRNRSSTGVKCSYDQLVKPRNSVESCLMSQIYKEHMKMEEYMVRSLPPSSTNVCPLLISDGFRVISRAKIDPFHAQTGSNDTQADKAEKVCGISPLPKLNTLKKLKLNTQNQCDERLNSSQKFVRGSRVHSLTGSLDGTTLFCLGVSIGLISSFIANRREVGKLKELLKQTENLVQDLQEDLEMRDALTFKELVNENHNSKDTSDNSFYINLPSQHFSVGTVDNSTVIHGKESYDEKLEESSESMRKIEAELEAELERLGLNMNSSCLERRLSDLVELDPDFVADFAHGELRADKVKGHDVPQDEIDQDGTDTSTTHSANYVVSPRELSLRLHEVIHSRLEERVKELESALERSHRKVQLMESKDRNTWGKLSSSEIGFSSDQESPVAEGDWNSNINPLDTKISREAVDAYNEACDEFREMDETDEELSLPGDYGNSYQVTVNPFHQTLLKGQINGANYSLSSHMHCQAQCPQDEEHESHQKTSLGHPLKIQRFVYCGVSEDDSNDEMEKQLIKKIVEKTRAGSPVVLNAQRVLSTMDENEK</sequence>
<proteinExistence type="predicted"/>
<comment type="caution">
    <text evidence="3">The sequence shown here is derived from an EMBL/GenBank/DDBJ whole genome shotgun (WGS) entry which is preliminary data.</text>
</comment>
<gene>
    <name evidence="3" type="ORF">K2173_028313</name>
</gene>